<dbReference type="AlphaFoldDB" id="A0A556QQN4"/>
<reference evidence="2 3" key="1">
    <citation type="submission" date="2019-07" db="EMBL/GenBank/DDBJ databases">
        <title>Description of 53C-WASEF.</title>
        <authorList>
            <person name="Pitt A."/>
            <person name="Hahn M.W."/>
        </authorList>
    </citation>
    <scope>NUCLEOTIDE SEQUENCE [LARGE SCALE GENOMIC DNA]</scope>
    <source>
        <strain evidence="2 3">53C-WASEF</strain>
    </source>
</reference>
<sequence length="304" mass="33397">MTNNKKFISIVIPAYNRSEYLGRCLDSVISATSGLGVGFEIMVVDNATLGDGISGIVAKYPSVNYIKNSVNIGMFGNWNKCIALASGEWVHILHDDDMVGSEFYIKYFSLAIKYPKVVMIASPSIVIGPGDNEIYKVAPIVKTQGVLVDIMQLLALGNCFQPPSIVVRKTAYEIVGDFNESFFYTADWEMWARVCAIGSVAYSPEHLSCYRVSDQNGTSKLELSGVTVIESYRTSRELILRYDLGNTNELCNAAARQVILSGIKTAIRGLARGNLTLFVNQIHAVMEVAWLSFRTQSMVAGSNI</sequence>
<dbReference type="OrthoDB" id="191387at2"/>
<protein>
    <submittedName>
        <fullName evidence="2">Glycosyltransferase</fullName>
    </submittedName>
</protein>
<keyword evidence="3" id="KW-1185">Reference proteome</keyword>
<dbReference type="InterPro" id="IPR029044">
    <property type="entry name" value="Nucleotide-diphossugar_trans"/>
</dbReference>
<dbReference type="InterPro" id="IPR001173">
    <property type="entry name" value="Glyco_trans_2-like"/>
</dbReference>
<gene>
    <name evidence="2" type="ORF">FPL22_06545</name>
</gene>
<dbReference type="Pfam" id="PF00535">
    <property type="entry name" value="Glycos_transf_2"/>
    <property type="match status" value="1"/>
</dbReference>
<evidence type="ECO:0000313" key="3">
    <source>
        <dbReference type="Proteomes" id="UP000315648"/>
    </source>
</evidence>
<accession>A0A556QQN4</accession>
<dbReference type="Gene3D" id="3.90.550.10">
    <property type="entry name" value="Spore Coat Polysaccharide Biosynthesis Protein SpsA, Chain A"/>
    <property type="match status" value="1"/>
</dbReference>
<proteinExistence type="predicted"/>
<dbReference type="SUPFAM" id="SSF53448">
    <property type="entry name" value="Nucleotide-diphospho-sugar transferases"/>
    <property type="match status" value="1"/>
</dbReference>
<organism evidence="2 3">
    <name type="scientific">Rariglobus hedericola</name>
    <dbReference type="NCBI Taxonomy" id="2597822"/>
    <lineage>
        <taxon>Bacteria</taxon>
        <taxon>Pseudomonadati</taxon>
        <taxon>Verrucomicrobiota</taxon>
        <taxon>Opitutia</taxon>
        <taxon>Opitutales</taxon>
        <taxon>Opitutaceae</taxon>
        <taxon>Rariglobus</taxon>
    </lineage>
</organism>
<dbReference type="PANTHER" id="PTHR22916:SF3">
    <property type="entry name" value="UDP-GLCNAC:BETAGAL BETA-1,3-N-ACETYLGLUCOSAMINYLTRANSFERASE-LIKE PROTEIN 1"/>
    <property type="match status" value="1"/>
</dbReference>
<keyword evidence="2" id="KW-0808">Transferase</keyword>
<evidence type="ECO:0000259" key="1">
    <source>
        <dbReference type="Pfam" id="PF00535"/>
    </source>
</evidence>
<feature type="domain" description="Glycosyltransferase 2-like" evidence="1">
    <location>
        <begin position="9"/>
        <end position="122"/>
    </location>
</feature>
<evidence type="ECO:0000313" key="2">
    <source>
        <dbReference type="EMBL" id="TSJ78957.1"/>
    </source>
</evidence>
<dbReference type="EMBL" id="VMBG01000001">
    <property type="protein sequence ID" value="TSJ78957.1"/>
    <property type="molecule type" value="Genomic_DNA"/>
</dbReference>
<name>A0A556QQN4_9BACT</name>
<dbReference type="PANTHER" id="PTHR22916">
    <property type="entry name" value="GLYCOSYLTRANSFERASE"/>
    <property type="match status" value="1"/>
</dbReference>
<comment type="caution">
    <text evidence="2">The sequence shown here is derived from an EMBL/GenBank/DDBJ whole genome shotgun (WGS) entry which is preliminary data.</text>
</comment>
<dbReference type="Proteomes" id="UP000315648">
    <property type="component" value="Unassembled WGS sequence"/>
</dbReference>
<dbReference type="RefSeq" id="WP_144229299.1">
    <property type="nucleotide sequence ID" value="NZ_CBCRVV010000005.1"/>
</dbReference>
<dbReference type="GO" id="GO:0016758">
    <property type="term" value="F:hexosyltransferase activity"/>
    <property type="evidence" value="ECO:0007669"/>
    <property type="project" value="UniProtKB-ARBA"/>
</dbReference>